<protein>
    <submittedName>
        <fullName evidence="1">Uncharacterized protein</fullName>
    </submittedName>
</protein>
<name>A0A840G852_RHOTE</name>
<evidence type="ECO:0000313" key="1">
    <source>
        <dbReference type="EMBL" id="MBB4248513.1"/>
    </source>
</evidence>
<sequence length="49" mass="4906">MNPMAPVSMLSGMGSGKAVLVVAALVALVIFAKSSQGATLTQTTTPRSN</sequence>
<dbReference type="RefSeq" id="WP_153116340.1">
    <property type="nucleotide sequence ID" value="NZ_JACIGE010000011.1"/>
</dbReference>
<organism evidence="1 2">
    <name type="scientific">Rhodocyclus tenuis</name>
    <name type="common">Rhodospirillum tenue</name>
    <dbReference type="NCBI Taxonomy" id="1066"/>
    <lineage>
        <taxon>Bacteria</taxon>
        <taxon>Pseudomonadati</taxon>
        <taxon>Pseudomonadota</taxon>
        <taxon>Betaproteobacteria</taxon>
        <taxon>Rhodocyclales</taxon>
        <taxon>Rhodocyclaceae</taxon>
        <taxon>Rhodocyclus</taxon>
    </lineage>
</organism>
<dbReference type="EMBL" id="JACIGE010000011">
    <property type="protein sequence ID" value="MBB4248513.1"/>
    <property type="molecule type" value="Genomic_DNA"/>
</dbReference>
<proteinExistence type="predicted"/>
<comment type="caution">
    <text evidence="1">The sequence shown here is derived from an EMBL/GenBank/DDBJ whole genome shotgun (WGS) entry which is preliminary data.</text>
</comment>
<evidence type="ECO:0000313" key="2">
    <source>
        <dbReference type="Proteomes" id="UP000587070"/>
    </source>
</evidence>
<accession>A0A840G852</accession>
<reference evidence="1 2" key="1">
    <citation type="submission" date="2020-08" db="EMBL/GenBank/DDBJ databases">
        <title>Genome sequencing of Purple Non-Sulfur Bacteria from various extreme environments.</title>
        <authorList>
            <person name="Mayer M."/>
        </authorList>
    </citation>
    <scope>NUCLEOTIDE SEQUENCE [LARGE SCALE GENOMIC DNA]</scope>
    <source>
        <strain evidence="1 2">2761</strain>
    </source>
</reference>
<dbReference type="AlphaFoldDB" id="A0A840G852"/>
<dbReference type="Proteomes" id="UP000587070">
    <property type="component" value="Unassembled WGS sequence"/>
</dbReference>
<keyword evidence="2" id="KW-1185">Reference proteome</keyword>
<gene>
    <name evidence="1" type="ORF">GGD90_002905</name>
</gene>